<feature type="transmembrane region" description="Helical" evidence="9">
    <location>
        <begin position="282"/>
        <end position="302"/>
    </location>
</feature>
<keyword evidence="6 9" id="KW-1133">Transmembrane helix</keyword>
<dbReference type="FunFam" id="1.10.287.70:FF:000082">
    <property type="entry name" value="Cytochrome c oxidase subunit 3"/>
    <property type="match status" value="1"/>
</dbReference>
<keyword evidence="7 9" id="KW-0472">Membrane</keyword>
<dbReference type="PROSITE" id="PS50253">
    <property type="entry name" value="COX3"/>
    <property type="match status" value="1"/>
</dbReference>
<dbReference type="AlphaFoldDB" id="A0A411K7P3"/>
<name>A0A411K7P3_9EUKA</name>
<accession>A0A411K7P3</accession>
<dbReference type="GO" id="GO:0005739">
    <property type="term" value="C:mitochondrion"/>
    <property type="evidence" value="ECO:0007669"/>
    <property type="project" value="TreeGrafter"/>
</dbReference>
<dbReference type="GeneID" id="39114222"/>
<comment type="similarity">
    <text evidence="2 8">Belongs to the cytochrome c oxidase subunit 3 family.</text>
</comment>
<gene>
    <name evidence="11" type="primary">cox3</name>
</gene>
<evidence type="ECO:0000256" key="6">
    <source>
        <dbReference type="ARBA" id="ARBA00022989"/>
    </source>
</evidence>
<dbReference type="GO" id="GO:0006123">
    <property type="term" value="P:mitochondrial electron transport, cytochrome c to oxygen"/>
    <property type="evidence" value="ECO:0007669"/>
    <property type="project" value="UniProtKB-ARBA"/>
</dbReference>
<dbReference type="InterPro" id="IPR033945">
    <property type="entry name" value="Cyt_c_oxase_su3_dom"/>
</dbReference>
<dbReference type="Gene3D" id="1.20.120.80">
    <property type="entry name" value="Cytochrome c oxidase, subunit III, four-helix bundle"/>
    <property type="match status" value="1"/>
</dbReference>
<feature type="transmembrane region" description="Helical" evidence="9">
    <location>
        <begin position="121"/>
        <end position="144"/>
    </location>
</feature>
<dbReference type="Pfam" id="PF00510">
    <property type="entry name" value="COX3"/>
    <property type="match status" value="1"/>
</dbReference>
<dbReference type="EMBL" id="MH910097">
    <property type="protein sequence ID" value="QBC73410.1"/>
    <property type="molecule type" value="Genomic_DNA"/>
</dbReference>
<evidence type="ECO:0000256" key="5">
    <source>
        <dbReference type="ARBA" id="ARBA00022967"/>
    </source>
</evidence>
<evidence type="ECO:0000256" key="8">
    <source>
        <dbReference type="RuleBase" id="RU003375"/>
    </source>
</evidence>
<dbReference type="GO" id="GO:0004129">
    <property type="term" value="F:cytochrome-c oxidase activity"/>
    <property type="evidence" value="ECO:0007669"/>
    <property type="project" value="InterPro"/>
</dbReference>
<evidence type="ECO:0000259" key="10">
    <source>
        <dbReference type="PROSITE" id="PS50253"/>
    </source>
</evidence>
<comment type="subcellular location">
    <subcellularLocation>
        <location evidence="1">Membrane</location>
        <topology evidence="1">Multi-pass membrane protein</topology>
    </subcellularLocation>
</comment>
<dbReference type="CDD" id="cd01665">
    <property type="entry name" value="Cyt_c_Oxidase_III"/>
    <property type="match status" value="1"/>
</dbReference>
<feature type="transmembrane region" description="Helical" evidence="9">
    <location>
        <begin position="55"/>
        <end position="75"/>
    </location>
</feature>
<evidence type="ECO:0000256" key="3">
    <source>
        <dbReference type="ARBA" id="ARBA00015944"/>
    </source>
</evidence>
<dbReference type="GO" id="GO:0031967">
    <property type="term" value="C:organelle envelope"/>
    <property type="evidence" value="ECO:0007669"/>
    <property type="project" value="UniProtKB-ARBA"/>
</dbReference>
<dbReference type="RefSeq" id="YP_009557771.1">
    <property type="nucleotide sequence ID" value="NC_040955.1"/>
</dbReference>
<keyword evidence="8 11" id="KW-0496">Mitochondrion</keyword>
<sequence>MDKKNWLNYSSEVNVIDLDECERNRLKKKWSWDFKPQEILGKYERHGFHLVDPSPWPFIASIGALGLTMGGVLYFHSFEKGSTVLLLGFLTIILVSYVWWRDIVREATYLGYHTKQVQKGLRYGVILFIVSEVMFFSAFFWAFFHSSLAPAVEIGSVWPPQFINVFNPWEIPFLNTLVLLLSGASITWCHYSILISNRRQTIYGFVLTVSLALFFTFLQICEYMEASFSISDGIYGSTFFMATGFHGFHVIIGTTFITICMIRAYKYHFSRLHHFGFEAAAWYWHFVDVVWLFLFMAVYWWGNSLGNIFI</sequence>
<feature type="transmembrane region" description="Helical" evidence="9">
    <location>
        <begin position="81"/>
        <end position="100"/>
    </location>
</feature>
<dbReference type="GO" id="GO:0031090">
    <property type="term" value="C:organelle membrane"/>
    <property type="evidence" value="ECO:0007669"/>
    <property type="project" value="UniProtKB-ARBA"/>
</dbReference>
<dbReference type="PANTHER" id="PTHR11403">
    <property type="entry name" value="CYTOCHROME C OXIDASE SUBUNIT III"/>
    <property type="match status" value="1"/>
</dbReference>
<dbReference type="FunFam" id="1.20.120.80:FF:000002">
    <property type="entry name" value="Cytochrome c oxidase subunit 3"/>
    <property type="match status" value="1"/>
</dbReference>
<evidence type="ECO:0000256" key="4">
    <source>
        <dbReference type="ARBA" id="ARBA00022692"/>
    </source>
</evidence>
<dbReference type="InterPro" id="IPR013833">
    <property type="entry name" value="Cyt_c_oxidase_su3_a-hlx"/>
</dbReference>
<dbReference type="GO" id="GO:0045277">
    <property type="term" value="C:respiratory chain complex IV"/>
    <property type="evidence" value="ECO:0007669"/>
    <property type="project" value="UniProtKB-ARBA"/>
</dbReference>
<keyword evidence="4 8" id="KW-0812">Transmembrane</keyword>
<evidence type="ECO:0000256" key="9">
    <source>
        <dbReference type="SAM" id="Phobius"/>
    </source>
</evidence>
<reference evidence="11" key="1">
    <citation type="journal article" date="2019" name="Eur. J. Protist.">
        <title>The complete mitochondrial genome of Paravannella minima (Amoebozoa, Discosea, Vannellida).</title>
        <authorList>
            <person name="Bondarenko N."/>
            <person name="Glotova A."/>
            <person name="Nassonova E."/>
            <person name="Masharsky A."/>
            <person name="Polev D."/>
            <person name="Smirnov A."/>
        </authorList>
    </citation>
    <scope>NUCLEOTIDE SEQUENCE</scope>
</reference>
<evidence type="ECO:0000313" key="11">
    <source>
        <dbReference type="EMBL" id="QBC73410.1"/>
    </source>
</evidence>
<comment type="function">
    <text evidence="8">Component of the cytochrome c oxidase, the last enzyme in the mitochondrial electron transport chain which drives oxidative phosphorylation. The respiratory chain contains 3 multisubunit complexes succinate dehydrogenase (complex II, CII), ubiquinol-cytochrome c oxidoreductase (cytochrome b-c1 complex, complex III, CIII) and cytochrome c oxidase (complex IV, CIV), that cooperate to transfer electrons derived from NADH and succinate to molecular oxygen, creating an electrochemical gradient over the inner membrane that drives transmembrane transport and the ATP synthase. Cytochrome c oxidase is the component of the respiratory chain that catalyzes the reduction of oxygen to water. Electrons originating from reduced cytochrome c in the intermembrane space (IMS) are transferred via the dinuclear copper A center (CU(A)) of subunit 2 and heme A of subunit 1 to the active site in subunit 1, a binuclear center (BNC) formed by heme A3 and copper B (CU(B)). The BNC reduces molecular oxygen to 2 water molecules using 4 electrons from cytochrome c in the IMS and 4 protons from the mitochondrial matrix.</text>
</comment>
<feature type="transmembrane region" description="Helical" evidence="9">
    <location>
        <begin position="201"/>
        <end position="220"/>
    </location>
</feature>
<keyword evidence="5" id="KW-1278">Translocase</keyword>
<feature type="transmembrane region" description="Helical" evidence="9">
    <location>
        <begin position="173"/>
        <end position="194"/>
    </location>
</feature>
<dbReference type="Gene3D" id="1.10.287.70">
    <property type="match status" value="1"/>
</dbReference>
<dbReference type="SUPFAM" id="SSF81452">
    <property type="entry name" value="Cytochrome c oxidase subunit III-like"/>
    <property type="match status" value="1"/>
</dbReference>
<dbReference type="InterPro" id="IPR024791">
    <property type="entry name" value="Cyt_c/ubiquinol_Oxase_su3"/>
</dbReference>
<dbReference type="InterPro" id="IPR035973">
    <property type="entry name" value="Cyt_c_oxidase_su3-like_sf"/>
</dbReference>
<evidence type="ECO:0000256" key="7">
    <source>
        <dbReference type="ARBA" id="ARBA00023136"/>
    </source>
</evidence>
<feature type="transmembrane region" description="Helical" evidence="9">
    <location>
        <begin position="240"/>
        <end position="262"/>
    </location>
</feature>
<dbReference type="InterPro" id="IPR000298">
    <property type="entry name" value="Cyt_c_oxidase-like_su3"/>
</dbReference>
<dbReference type="PANTHER" id="PTHR11403:SF7">
    <property type="entry name" value="CYTOCHROME C OXIDASE SUBUNIT 3"/>
    <property type="match status" value="1"/>
</dbReference>
<evidence type="ECO:0000256" key="1">
    <source>
        <dbReference type="ARBA" id="ARBA00004141"/>
    </source>
</evidence>
<evidence type="ECO:0000256" key="2">
    <source>
        <dbReference type="ARBA" id="ARBA00010581"/>
    </source>
</evidence>
<organism evidence="11">
    <name type="scientific">Paravannella minima</name>
    <dbReference type="NCBI Taxonomy" id="1443144"/>
    <lineage>
        <taxon>Eukaryota</taxon>
        <taxon>Amoebozoa</taxon>
        <taxon>Discosea</taxon>
        <taxon>Flabellinia</taxon>
        <taxon>Vannellidae</taxon>
        <taxon>Paravannella</taxon>
    </lineage>
</organism>
<protein>
    <recommendedName>
        <fullName evidence="3 8">Cytochrome c oxidase subunit 3</fullName>
    </recommendedName>
</protein>
<proteinExistence type="inferred from homology"/>
<feature type="domain" description="Heme-copper oxidase subunit III family profile" evidence="10">
    <location>
        <begin position="44"/>
        <end position="303"/>
    </location>
</feature>
<geneLocation type="mitochondrion" evidence="11"/>